<evidence type="ECO:0000313" key="3">
    <source>
        <dbReference type="EMBL" id="KAL3668307.1"/>
    </source>
</evidence>
<keyword evidence="2" id="KW-1133">Transmembrane helix</keyword>
<dbReference type="Proteomes" id="UP001632037">
    <property type="component" value="Unassembled WGS sequence"/>
</dbReference>
<dbReference type="EMBL" id="JBIMZQ010000011">
    <property type="protein sequence ID" value="KAL3668307.1"/>
    <property type="molecule type" value="Genomic_DNA"/>
</dbReference>
<sequence>MSVGGTIAAACALGLLLALFFGWLARRSFKKFEREAELNAPLINSEDRRLDAALRDAEEGYNKCAVFDFENFKRFRFCTICGEEIVETEGDGDQQGRGTTNKKKMLSISSIFKREKHVKLTSSTSTVIHSKPASRRSVRAQRRKEWMRKLDVEGRAYWFRDSRFVKTDVVPAAFVVSFEAASTVPNLLGQSSEFQDNMASSSEVAPPKDKTQSLPVPADSSNESDFSSPNAAEPDPEVEHSSSSVPRRSTFGSVERCMANLKNSVQELKSVLIPVSDERVDALKLPLSIPIAPVCHTPFTAPVSLAESMSLASKDFPSKYAHFVMTASSLLVPAER</sequence>
<accession>A0ABD3FPH5</accession>
<feature type="compositionally biased region" description="Polar residues" evidence="1">
    <location>
        <begin position="219"/>
        <end position="230"/>
    </location>
</feature>
<protein>
    <submittedName>
        <fullName evidence="3">Uncharacterized protein</fullName>
    </submittedName>
</protein>
<reference evidence="3 4" key="1">
    <citation type="submission" date="2024-09" db="EMBL/GenBank/DDBJ databases">
        <title>Genome sequencing and assembly of Phytophthora oleae, isolate VK10A, causative agent of rot of olive drupes.</title>
        <authorList>
            <person name="Conti Taguali S."/>
            <person name="Riolo M."/>
            <person name="La Spada F."/>
            <person name="Cacciola S.O."/>
            <person name="Dionisio G."/>
        </authorList>
    </citation>
    <scope>NUCLEOTIDE SEQUENCE [LARGE SCALE GENOMIC DNA]</scope>
    <source>
        <strain evidence="3 4">VK10A</strain>
    </source>
</reference>
<feature type="transmembrane region" description="Helical" evidence="2">
    <location>
        <begin position="6"/>
        <end position="25"/>
    </location>
</feature>
<evidence type="ECO:0000313" key="4">
    <source>
        <dbReference type="Proteomes" id="UP001632037"/>
    </source>
</evidence>
<dbReference type="AlphaFoldDB" id="A0ABD3FPH5"/>
<keyword evidence="2" id="KW-0812">Transmembrane</keyword>
<comment type="caution">
    <text evidence="3">The sequence shown here is derived from an EMBL/GenBank/DDBJ whole genome shotgun (WGS) entry which is preliminary data.</text>
</comment>
<feature type="region of interest" description="Disordered" evidence="1">
    <location>
        <begin position="195"/>
        <end position="249"/>
    </location>
</feature>
<evidence type="ECO:0000256" key="2">
    <source>
        <dbReference type="SAM" id="Phobius"/>
    </source>
</evidence>
<keyword evidence="4" id="KW-1185">Reference proteome</keyword>
<keyword evidence="2" id="KW-0472">Membrane</keyword>
<evidence type="ECO:0000256" key="1">
    <source>
        <dbReference type="SAM" id="MobiDB-lite"/>
    </source>
</evidence>
<organism evidence="3 4">
    <name type="scientific">Phytophthora oleae</name>
    <dbReference type="NCBI Taxonomy" id="2107226"/>
    <lineage>
        <taxon>Eukaryota</taxon>
        <taxon>Sar</taxon>
        <taxon>Stramenopiles</taxon>
        <taxon>Oomycota</taxon>
        <taxon>Peronosporomycetes</taxon>
        <taxon>Peronosporales</taxon>
        <taxon>Peronosporaceae</taxon>
        <taxon>Phytophthora</taxon>
    </lineage>
</organism>
<gene>
    <name evidence="3" type="ORF">V7S43_006400</name>
</gene>
<proteinExistence type="predicted"/>
<name>A0ABD3FPH5_9STRA</name>